<proteinExistence type="predicted"/>
<feature type="compositionally biased region" description="Basic residues" evidence="1">
    <location>
        <begin position="1"/>
        <end position="11"/>
    </location>
</feature>
<comment type="caution">
    <text evidence="2">The sequence shown here is derived from an EMBL/GenBank/DDBJ whole genome shotgun (WGS) entry which is preliminary data.</text>
</comment>
<keyword evidence="3" id="KW-1185">Reference proteome</keyword>
<dbReference type="Proteomes" id="UP000241769">
    <property type="component" value="Unassembled WGS sequence"/>
</dbReference>
<gene>
    <name evidence="2" type="ORF">PROFUN_10295</name>
</gene>
<dbReference type="InterPro" id="IPR027417">
    <property type="entry name" value="P-loop_NTPase"/>
</dbReference>
<dbReference type="SUPFAM" id="SSF52540">
    <property type="entry name" value="P-loop containing nucleoside triphosphate hydrolases"/>
    <property type="match status" value="1"/>
</dbReference>
<dbReference type="InterPro" id="IPR000048">
    <property type="entry name" value="IQ_motif_EF-hand-BS"/>
</dbReference>
<name>A0A2P6MRR9_9EUKA</name>
<protein>
    <submittedName>
        <fullName evidence="2">ASPM-like protein</fullName>
    </submittedName>
</protein>
<dbReference type="SMART" id="SM00015">
    <property type="entry name" value="IQ"/>
    <property type="match status" value="2"/>
</dbReference>
<dbReference type="InParanoid" id="A0A2P6MRR9"/>
<evidence type="ECO:0000256" key="1">
    <source>
        <dbReference type="SAM" id="MobiDB-lite"/>
    </source>
</evidence>
<dbReference type="Gene3D" id="1.20.5.190">
    <property type="match status" value="1"/>
</dbReference>
<dbReference type="Pfam" id="PF00612">
    <property type="entry name" value="IQ"/>
    <property type="match status" value="2"/>
</dbReference>
<dbReference type="EMBL" id="MDYQ01000464">
    <property type="protein sequence ID" value="PRP74397.1"/>
    <property type="molecule type" value="Genomic_DNA"/>
</dbReference>
<organism evidence="2 3">
    <name type="scientific">Planoprotostelium fungivorum</name>
    <dbReference type="NCBI Taxonomy" id="1890364"/>
    <lineage>
        <taxon>Eukaryota</taxon>
        <taxon>Amoebozoa</taxon>
        <taxon>Evosea</taxon>
        <taxon>Variosea</taxon>
        <taxon>Cavosteliida</taxon>
        <taxon>Cavosteliaceae</taxon>
        <taxon>Planoprotostelium</taxon>
    </lineage>
</organism>
<feature type="compositionally biased region" description="Basic and acidic residues" evidence="1">
    <location>
        <begin position="12"/>
        <end position="25"/>
    </location>
</feature>
<feature type="region of interest" description="Disordered" evidence="1">
    <location>
        <begin position="1"/>
        <end position="25"/>
    </location>
</feature>
<feature type="region of interest" description="Disordered" evidence="1">
    <location>
        <begin position="134"/>
        <end position="198"/>
    </location>
</feature>
<sequence length="364" mass="43182">MNHERRQRKIRFREDGETRERTDVDKIKRQSDDVIAQAQLTMHKLREDADRFISKTLSKPSDSEAIHRLRPPPIVSIPDVNFNNIQQLSRQIRSRLATISSTDFDQKAPNDGTLALSDRGYYYRGSFYEHPRDKLKLKSPTATTDTSVESPPSQVKGMKARSYSSHRQRKKREREREEEKPVQVEVVPTTKEPPPPKTVYLREQQTQTEPDYIIMSMMRDKHICRSVTIVQRLFRARRIKSLRRQEIRHERAIEIQRCFRGYIDRKKVHNLRRERAVTILQSFVRRMIAMERSSCLKRRQHIVALSTAFVRWREKILKRRTVWGHRVQFHPGRDFPAQEICSEEGRDVMALAFLNWITNTEVSL</sequence>
<dbReference type="PROSITE" id="PS50096">
    <property type="entry name" value="IQ"/>
    <property type="match status" value="1"/>
</dbReference>
<accession>A0A2P6MRR9</accession>
<dbReference type="AlphaFoldDB" id="A0A2P6MRR9"/>
<feature type="compositionally biased region" description="Basic residues" evidence="1">
    <location>
        <begin position="164"/>
        <end position="173"/>
    </location>
</feature>
<evidence type="ECO:0000313" key="3">
    <source>
        <dbReference type="Proteomes" id="UP000241769"/>
    </source>
</evidence>
<feature type="compositionally biased region" description="Polar residues" evidence="1">
    <location>
        <begin position="140"/>
        <end position="153"/>
    </location>
</feature>
<evidence type="ECO:0000313" key="2">
    <source>
        <dbReference type="EMBL" id="PRP74397.1"/>
    </source>
</evidence>
<reference evidence="2 3" key="1">
    <citation type="journal article" date="2018" name="Genome Biol. Evol.">
        <title>Multiple Roots of Fruiting Body Formation in Amoebozoa.</title>
        <authorList>
            <person name="Hillmann F."/>
            <person name="Forbes G."/>
            <person name="Novohradska S."/>
            <person name="Ferling I."/>
            <person name="Riege K."/>
            <person name="Groth M."/>
            <person name="Westermann M."/>
            <person name="Marz M."/>
            <person name="Spaller T."/>
            <person name="Winckler T."/>
            <person name="Schaap P."/>
            <person name="Glockner G."/>
        </authorList>
    </citation>
    <scope>NUCLEOTIDE SEQUENCE [LARGE SCALE GENOMIC DNA]</scope>
    <source>
        <strain evidence="2 3">Jena</strain>
    </source>
</reference>